<comment type="caution">
    <text evidence="1">The sequence shown here is derived from an EMBL/GenBank/DDBJ whole genome shotgun (WGS) entry which is preliminary data.</text>
</comment>
<dbReference type="EMBL" id="QSOE01000073">
    <property type="protein sequence ID" value="RGI85075.1"/>
    <property type="molecule type" value="Genomic_DNA"/>
</dbReference>
<reference evidence="3 4" key="1">
    <citation type="submission" date="2018-08" db="EMBL/GenBank/DDBJ databases">
        <title>A genome reference for cultivated species of the human gut microbiota.</title>
        <authorList>
            <person name="Zou Y."/>
            <person name="Xue W."/>
            <person name="Luo G."/>
        </authorList>
    </citation>
    <scope>NUCLEOTIDE SEQUENCE [LARGE SCALE GENOMIC DNA]</scope>
    <source>
        <strain evidence="2 4">AF31-17AC</strain>
        <strain evidence="1 3">TM10-1AC</strain>
    </source>
</reference>
<sequence length="91" mass="10961">MVKELPKDFLNIGQLKTYQEEIWNMYKYLDDIVNELTPDTSAKSFENFDKIFNIRTKDVEFNDFRDLYFSLQDIHNKISVLIAFLDKQKTE</sequence>
<dbReference type="RefSeq" id="WP_117982908.1">
    <property type="nucleotide sequence ID" value="NZ_JBKUJP010000119.1"/>
</dbReference>
<dbReference type="AlphaFoldDB" id="A0A374NKB3"/>
<dbReference type="Proteomes" id="UP000262524">
    <property type="component" value="Unassembled WGS sequence"/>
</dbReference>
<evidence type="ECO:0000313" key="2">
    <source>
        <dbReference type="EMBL" id="RHN16134.1"/>
    </source>
</evidence>
<dbReference type="Proteomes" id="UP000283700">
    <property type="component" value="Unassembled WGS sequence"/>
</dbReference>
<evidence type="ECO:0000313" key="3">
    <source>
        <dbReference type="Proteomes" id="UP000262524"/>
    </source>
</evidence>
<organism evidence="1 3">
    <name type="scientific">Anaerobutyricum hallii</name>
    <dbReference type="NCBI Taxonomy" id="39488"/>
    <lineage>
        <taxon>Bacteria</taxon>
        <taxon>Bacillati</taxon>
        <taxon>Bacillota</taxon>
        <taxon>Clostridia</taxon>
        <taxon>Lachnospirales</taxon>
        <taxon>Lachnospiraceae</taxon>
        <taxon>Anaerobutyricum</taxon>
    </lineage>
</organism>
<accession>A0A374NKB3</accession>
<protein>
    <submittedName>
        <fullName evidence="1">Uncharacterized protein</fullName>
    </submittedName>
</protein>
<gene>
    <name evidence="2" type="ORF">DWZ29_03235</name>
    <name evidence="1" type="ORF">DXD91_10505</name>
</gene>
<evidence type="ECO:0000313" key="4">
    <source>
        <dbReference type="Proteomes" id="UP000283700"/>
    </source>
</evidence>
<evidence type="ECO:0000313" key="1">
    <source>
        <dbReference type="EMBL" id="RGI85075.1"/>
    </source>
</evidence>
<proteinExistence type="predicted"/>
<name>A0A374NKB3_9FIRM</name>
<dbReference type="EMBL" id="QRQO01000006">
    <property type="protein sequence ID" value="RHN16134.1"/>
    <property type="molecule type" value="Genomic_DNA"/>
</dbReference>